<name>A0ABX7FSE8_BRECH</name>
<evidence type="ECO:0000313" key="2">
    <source>
        <dbReference type="Proteomes" id="UP000596248"/>
    </source>
</evidence>
<dbReference type="Proteomes" id="UP000596248">
    <property type="component" value="Chromosome"/>
</dbReference>
<keyword evidence="2" id="KW-1185">Reference proteome</keyword>
<evidence type="ECO:0000313" key="1">
    <source>
        <dbReference type="EMBL" id="QRG68562.1"/>
    </source>
</evidence>
<gene>
    <name evidence="1" type="ORF">JNE38_05250</name>
</gene>
<accession>A0ABX7FSE8</accession>
<protein>
    <submittedName>
        <fullName evidence="1">Uncharacterized protein</fullName>
    </submittedName>
</protein>
<proteinExistence type="predicted"/>
<sequence length="46" mass="5306">MNYSDIKGLLETNDAKEANQLLQDGWSLFDIEKSANGRYKFLLVKQ</sequence>
<reference evidence="1 2" key="1">
    <citation type="submission" date="2021-01" db="EMBL/GenBank/DDBJ databases">
        <title>Identification of strong promoters based on the transcriptome of Brevibacillus choshinensis.</title>
        <authorList>
            <person name="Yao D."/>
            <person name="Zhang K."/>
            <person name="Wu J."/>
        </authorList>
    </citation>
    <scope>NUCLEOTIDE SEQUENCE [LARGE SCALE GENOMIC DNA]</scope>
    <source>
        <strain evidence="1 2">HPD31-SP3</strain>
    </source>
</reference>
<organism evidence="1 2">
    <name type="scientific">Brevibacillus choshinensis</name>
    <dbReference type="NCBI Taxonomy" id="54911"/>
    <lineage>
        <taxon>Bacteria</taxon>
        <taxon>Bacillati</taxon>
        <taxon>Bacillota</taxon>
        <taxon>Bacilli</taxon>
        <taxon>Bacillales</taxon>
        <taxon>Paenibacillaceae</taxon>
        <taxon>Brevibacillus</taxon>
    </lineage>
</organism>
<dbReference type="RefSeq" id="WP_203355562.1">
    <property type="nucleotide sequence ID" value="NZ_CP069127.1"/>
</dbReference>
<dbReference type="EMBL" id="CP069127">
    <property type="protein sequence ID" value="QRG68562.1"/>
    <property type="molecule type" value="Genomic_DNA"/>
</dbReference>